<evidence type="ECO:0000256" key="7">
    <source>
        <dbReference type="ARBA" id="ARBA00022989"/>
    </source>
</evidence>
<keyword evidence="10" id="KW-0407">Ion channel</keyword>
<name>A0A7D9L8C8_PARCT</name>
<comment type="subcellular location">
    <subcellularLocation>
        <location evidence="1">Membrane</location>
        <topology evidence="1">Multi-pass membrane protein</topology>
    </subcellularLocation>
</comment>
<evidence type="ECO:0000256" key="6">
    <source>
        <dbReference type="ARBA" id="ARBA00022958"/>
    </source>
</evidence>
<evidence type="ECO:0000256" key="10">
    <source>
        <dbReference type="ARBA" id="ARBA00023303"/>
    </source>
</evidence>
<proteinExistence type="predicted"/>
<dbReference type="InterPro" id="IPR005821">
    <property type="entry name" value="Ion_trans_dom"/>
</dbReference>
<dbReference type="AlphaFoldDB" id="A0A7D9L8C8"/>
<keyword evidence="5" id="KW-0631">Potassium channel</keyword>
<comment type="caution">
    <text evidence="14">The sequence shown here is derived from an EMBL/GenBank/DDBJ whole genome shotgun (WGS) entry which is preliminary data.</text>
</comment>
<evidence type="ECO:0000256" key="12">
    <source>
        <dbReference type="SAM" id="Phobius"/>
    </source>
</evidence>
<evidence type="ECO:0000259" key="13">
    <source>
        <dbReference type="Pfam" id="PF00520"/>
    </source>
</evidence>
<keyword evidence="7 12" id="KW-1133">Transmembrane helix</keyword>
<feature type="compositionally biased region" description="Basic and acidic residues" evidence="11">
    <location>
        <begin position="65"/>
        <end position="99"/>
    </location>
</feature>
<evidence type="ECO:0000256" key="9">
    <source>
        <dbReference type="ARBA" id="ARBA00023136"/>
    </source>
</evidence>
<evidence type="ECO:0000256" key="11">
    <source>
        <dbReference type="SAM" id="MobiDB-lite"/>
    </source>
</evidence>
<evidence type="ECO:0000313" key="15">
    <source>
        <dbReference type="Proteomes" id="UP001152795"/>
    </source>
</evidence>
<feature type="transmembrane region" description="Helical" evidence="12">
    <location>
        <begin position="30"/>
        <end position="51"/>
    </location>
</feature>
<dbReference type="Proteomes" id="UP001152795">
    <property type="component" value="Unassembled WGS sequence"/>
</dbReference>
<dbReference type="GO" id="GO:0008076">
    <property type="term" value="C:voltage-gated potassium channel complex"/>
    <property type="evidence" value="ECO:0007669"/>
    <property type="project" value="InterPro"/>
</dbReference>
<evidence type="ECO:0000256" key="2">
    <source>
        <dbReference type="ARBA" id="ARBA00022448"/>
    </source>
</evidence>
<dbReference type="PANTHER" id="PTHR11537:SF113">
    <property type="entry name" value="POTASSIUM VOLTAGE-GATED CHANNEL PROTEIN SHAKER"/>
    <property type="match status" value="1"/>
</dbReference>
<dbReference type="EMBL" id="CACRXK020013500">
    <property type="protein sequence ID" value="CAB4025244.1"/>
    <property type="molecule type" value="Genomic_DNA"/>
</dbReference>
<accession>A0A7D9L8C8</accession>
<dbReference type="Pfam" id="PF00520">
    <property type="entry name" value="Ion_trans"/>
    <property type="match status" value="1"/>
</dbReference>
<keyword evidence="15" id="KW-1185">Reference proteome</keyword>
<dbReference type="Gene3D" id="1.10.287.70">
    <property type="match status" value="1"/>
</dbReference>
<keyword evidence="3" id="KW-0633">Potassium transport</keyword>
<keyword evidence="6" id="KW-0630">Potassium</keyword>
<keyword evidence="4 12" id="KW-0812">Transmembrane</keyword>
<dbReference type="SUPFAM" id="SSF81324">
    <property type="entry name" value="Voltage-gated potassium channels"/>
    <property type="match status" value="1"/>
</dbReference>
<dbReference type="GO" id="GO:0001508">
    <property type="term" value="P:action potential"/>
    <property type="evidence" value="ECO:0007669"/>
    <property type="project" value="TreeGrafter"/>
</dbReference>
<protein>
    <submittedName>
        <fullName evidence="14">Potassium voltage-gated channel subfamily A member 2-like</fullName>
    </submittedName>
</protein>
<gene>
    <name evidence="14" type="ORF">PACLA_8A088872</name>
</gene>
<dbReference type="PANTHER" id="PTHR11537">
    <property type="entry name" value="VOLTAGE-GATED POTASSIUM CHANNEL"/>
    <property type="match status" value="1"/>
</dbReference>
<evidence type="ECO:0000256" key="5">
    <source>
        <dbReference type="ARBA" id="ARBA00022826"/>
    </source>
</evidence>
<dbReference type="OrthoDB" id="415460at2759"/>
<evidence type="ECO:0000313" key="14">
    <source>
        <dbReference type="EMBL" id="CAB4025244.1"/>
    </source>
</evidence>
<organism evidence="14 15">
    <name type="scientific">Paramuricea clavata</name>
    <name type="common">Red gorgonian</name>
    <name type="synonym">Violescent sea-whip</name>
    <dbReference type="NCBI Taxonomy" id="317549"/>
    <lineage>
        <taxon>Eukaryota</taxon>
        <taxon>Metazoa</taxon>
        <taxon>Cnidaria</taxon>
        <taxon>Anthozoa</taxon>
        <taxon>Octocorallia</taxon>
        <taxon>Malacalcyonacea</taxon>
        <taxon>Plexauridae</taxon>
        <taxon>Paramuricea</taxon>
    </lineage>
</organism>
<evidence type="ECO:0000256" key="4">
    <source>
        <dbReference type="ARBA" id="ARBA00022692"/>
    </source>
</evidence>
<feature type="domain" description="Ion transport" evidence="13">
    <location>
        <begin position="1"/>
        <end position="61"/>
    </location>
</feature>
<evidence type="ECO:0000256" key="8">
    <source>
        <dbReference type="ARBA" id="ARBA00023065"/>
    </source>
</evidence>
<keyword evidence="8" id="KW-0406">Ion transport</keyword>
<evidence type="ECO:0000256" key="1">
    <source>
        <dbReference type="ARBA" id="ARBA00004141"/>
    </source>
</evidence>
<dbReference type="GO" id="GO:0005251">
    <property type="term" value="F:delayed rectifier potassium channel activity"/>
    <property type="evidence" value="ECO:0007669"/>
    <property type="project" value="TreeGrafter"/>
</dbReference>
<feature type="region of interest" description="Disordered" evidence="11">
    <location>
        <begin position="65"/>
        <end position="113"/>
    </location>
</feature>
<keyword evidence="2" id="KW-0813">Transport</keyword>
<reference evidence="14" key="1">
    <citation type="submission" date="2020-04" db="EMBL/GenBank/DDBJ databases">
        <authorList>
            <person name="Alioto T."/>
            <person name="Alioto T."/>
            <person name="Gomez Garrido J."/>
        </authorList>
    </citation>
    <scope>NUCLEOTIDE SEQUENCE</scope>
    <source>
        <strain evidence="14">A484AB</strain>
    </source>
</reference>
<evidence type="ECO:0000256" key="3">
    <source>
        <dbReference type="ARBA" id="ARBA00022538"/>
    </source>
</evidence>
<feature type="non-terminal residue" evidence="14">
    <location>
        <position position="145"/>
    </location>
</feature>
<keyword evidence="9 12" id="KW-0472">Membrane</keyword>
<dbReference type="InterPro" id="IPR028325">
    <property type="entry name" value="VG_K_chnl"/>
</dbReference>
<sequence>SIPEAFWWAVVTMTTVGYGDMKPVTLWGKIVGSLCAISGVLTIALPVPVIVSNFNYFYHRENEHRAAEASRKEKEEKERRAEELRRRDEEEEGGIKMDHNGMNGPESTGTDYGKTYAKTTYSKVPTTVKSDSVDASDNITMETGI</sequence>